<feature type="compositionally biased region" description="Basic residues" evidence="1">
    <location>
        <begin position="527"/>
        <end position="542"/>
    </location>
</feature>
<proteinExistence type="predicted"/>
<gene>
    <name evidence="2" type="ORF">RRG08_045000</name>
</gene>
<evidence type="ECO:0000313" key="2">
    <source>
        <dbReference type="EMBL" id="KAK3731941.1"/>
    </source>
</evidence>
<accession>A0AAE0Y3J9</accession>
<dbReference type="AlphaFoldDB" id="A0AAE0Y3J9"/>
<reference evidence="2" key="1">
    <citation type="journal article" date="2023" name="G3 (Bethesda)">
        <title>A reference genome for the long-term kleptoplast-retaining sea slug Elysia crispata morphotype clarki.</title>
        <authorList>
            <person name="Eastman K.E."/>
            <person name="Pendleton A.L."/>
            <person name="Shaikh M.A."/>
            <person name="Suttiyut T."/>
            <person name="Ogas R."/>
            <person name="Tomko P."/>
            <person name="Gavelis G."/>
            <person name="Widhalm J.R."/>
            <person name="Wisecaver J.H."/>
        </authorList>
    </citation>
    <scope>NUCLEOTIDE SEQUENCE</scope>
    <source>
        <strain evidence="2">ECLA1</strain>
    </source>
</reference>
<protein>
    <submittedName>
        <fullName evidence="2">Uncharacterized protein</fullName>
    </submittedName>
</protein>
<keyword evidence="3" id="KW-1185">Reference proteome</keyword>
<evidence type="ECO:0000256" key="1">
    <source>
        <dbReference type="SAM" id="MobiDB-lite"/>
    </source>
</evidence>
<evidence type="ECO:0000313" key="3">
    <source>
        <dbReference type="Proteomes" id="UP001283361"/>
    </source>
</evidence>
<dbReference type="Proteomes" id="UP001283361">
    <property type="component" value="Unassembled WGS sequence"/>
</dbReference>
<dbReference type="GO" id="GO:0005634">
    <property type="term" value="C:nucleus"/>
    <property type="evidence" value="ECO:0007669"/>
    <property type="project" value="TreeGrafter"/>
</dbReference>
<comment type="caution">
    <text evidence="2">The sequence shown here is derived from an EMBL/GenBank/DDBJ whole genome shotgun (WGS) entry which is preliminary data.</text>
</comment>
<organism evidence="2 3">
    <name type="scientific">Elysia crispata</name>
    <name type="common">lettuce slug</name>
    <dbReference type="NCBI Taxonomy" id="231223"/>
    <lineage>
        <taxon>Eukaryota</taxon>
        <taxon>Metazoa</taxon>
        <taxon>Spiralia</taxon>
        <taxon>Lophotrochozoa</taxon>
        <taxon>Mollusca</taxon>
        <taxon>Gastropoda</taxon>
        <taxon>Heterobranchia</taxon>
        <taxon>Euthyneura</taxon>
        <taxon>Panpulmonata</taxon>
        <taxon>Sacoglossa</taxon>
        <taxon>Placobranchoidea</taxon>
        <taxon>Plakobranchidae</taxon>
        <taxon>Elysia</taxon>
    </lineage>
</organism>
<sequence>MLVPALVAANIQRDAHRPGIACRSLVGGTERENFSALMGSHDAAHGRHGKGKLSRPNVLMGGTERENFPALMGTHDIAHGRLISKSQHPRTMEEVTSLRKNIGMGILLPIRLFFIYHTINQCLPFLLPSTKQGGFDSMFCPPNFSNNVAVNSDFQTFREAGYLPCDQILSISLSVLFCRGNLARALTLGDWHWAQVGGGRLSRQTGDQDSHGRLGSGYKSQWYPRGFRVLVMTDQVSSFHASGEGGVVQWSDQYYHRHTGAQRRPEFVFDYLYQQLYSTGTSRESLAVCRPCRKVGLGCPCCHCCCPPYCCCCYTDASSLGTEPDLTQGLRTVKEEDVSALSLEIRAPGSPSVGSAEREIMKPTEERLGPSRAQTLLTLVKVDCDSCYPCSLPPPKSRLPTKSKPGAMTGCPGHPIAEACTLRLGAPMGLYRVFAARATHQLAEANQEKNERLKEAFGLTDYVEGSAFDPDRKAKEEAAKAAALAQKKYSVVGSSDEDETKNESPSASHKKKKKRRHDSGSPERSKEKRKKSRKHSKKDRPQ</sequence>
<dbReference type="InterPro" id="IPR051372">
    <property type="entry name" value="CWC21"/>
</dbReference>
<dbReference type="EMBL" id="JAWDGP010006982">
    <property type="protein sequence ID" value="KAK3731941.1"/>
    <property type="molecule type" value="Genomic_DNA"/>
</dbReference>
<feature type="region of interest" description="Disordered" evidence="1">
    <location>
        <begin position="479"/>
        <end position="542"/>
    </location>
</feature>
<feature type="compositionally biased region" description="Basic residues" evidence="1">
    <location>
        <begin position="508"/>
        <end position="517"/>
    </location>
</feature>
<name>A0AAE0Y3J9_9GAST</name>
<dbReference type="PANTHER" id="PTHR36562:SF5">
    <property type="entry name" value="SERINE_ARGININE REPETITIVE MATRIX 2"/>
    <property type="match status" value="1"/>
</dbReference>
<dbReference type="PANTHER" id="PTHR36562">
    <property type="entry name" value="SERINE/ARGININE REPETITIVE MATRIX 2"/>
    <property type="match status" value="1"/>
</dbReference>